<dbReference type="EMBL" id="JACHBR010000001">
    <property type="protein sequence ID" value="MBB5626638.1"/>
    <property type="molecule type" value="Genomic_DNA"/>
</dbReference>
<dbReference type="AlphaFoldDB" id="A0A7W8Z412"/>
<dbReference type="Proteomes" id="UP000588112">
    <property type="component" value="Unassembled WGS sequence"/>
</dbReference>
<keyword evidence="2" id="KW-1185">Reference proteome</keyword>
<accession>A0A7W8Z412</accession>
<organism evidence="1 2">
    <name type="scientific">Sphaerisporangium krabiense</name>
    <dbReference type="NCBI Taxonomy" id="763782"/>
    <lineage>
        <taxon>Bacteria</taxon>
        <taxon>Bacillati</taxon>
        <taxon>Actinomycetota</taxon>
        <taxon>Actinomycetes</taxon>
        <taxon>Streptosporangiales</taxon>
        <taxon>Streptosporangiaceae</taxon>
        <taxon>Sphaerisporangium</taxon>
    </lineage>
</organism>
<evidence type="ECO:0000313" key="1">
    <source>
        <dbReference type="EMBL" id="MBB5626638.1"/>
    </source>
</evidence>
<sequence length="35" mass="4169">MCLPFTHFWILVECIGNVYTYRCTKCPKTMTRVRG</sequence>
<name>A0A7W8Z412_9ACTN</name>
<proteinExistence type="predicted"/>
<gene>
    <name evidence="1" type="ORF">BJ981_002337</name>
</gene>
<reference evidence="1 2" key="1">
    <citation type="submission" date="2020-08" db="EMBL/GenBank/DDBJ databases">
        <title>Sequencing the genomes of 1000 actinobacteria strains.</title>
        <authorList>
            <person name="Klenk H.-P."/>
        </authorList>
    </citation>
    <scope>NUCLEOTIDE SEQUENCE [LARGE SCALE GENOMIC DNA]</scope>
    <source>
        <strain evidence="1 2">DSM 45790</strain>
    </source>
</reference>
<evidence type="ECO:0000313" key="2">
    <source>
        <dbReference type="Proteomes" id="UP000588112"/>
    </source>
</evidence>
<protein>
    <submittedName>
        <fullName evidence="1">Uncharacterized protein</fullName>
    </submittedName>
</protein>
<comment type="caution">
    <text evidence="1">The sequence shown here is derived from an EMBL/GenBank/DDBJ whole genome shotgun (WGS) entry which is preliminary data.</text>
</comment>